<dbReference type="PANTHER" id="PTHR23291:SF50">
    <property type="entry name" value="PROTEIN LIFEGUARD 4"/>
    <property type="match status" value="1"/>
</dbReference>
<evidence type="ECO:0000256" key="3">
    <source>
        <dbReference type="ARBA" id="ARBA00022692"/>
    </source>
</evidence>
<evidence type="ECO:0000313" key="8">
    <source>
        <dbReference type="Proteomes" id="UP000677918"/>
    </source>
</evidence>
<feature type="transmembrane region" description="Helical" evidence="6">
    <location>
        <begin position="47"/>
        <end position="66"/>
    </location>
</feature>
<dbReference type="InterPro" id="IPR006214">
    <property type="entry name" value="Bax_inhibitor_1-related"/>
</dbReference>
<dbReference type="GO" id="GO:0005886">
    <property type="term" value="C:plasma membrane"/>
    <property type="evidence" value="ECO:0007669"/>
    <property type="project" value="TreeGrafter"/>
</dbReference>
<comment type="caution">
    <text evidence="7">The sequence shown here is derived from an EMBL/GenBank/DDBJ whole genome shotgun (WGS) entry which is preliminary data.</text>
</comment>
<sequence length="222" mass="24224">MNMETRQTVMAAEQDYNASFHKLMRMFTLSILVAFVGTFVGTHVPPALFLPLIVINIGMLIASIFIRRKGKAIGYGFVYAFVFISGITIYPAIAHYAGIGGAGIVHAAFILTVLIFGGLTLYAYNSKRDFSFLGGFLMVGICALIGFSLIGFFVPAMHTGALGLTIGFFGVLVFSGFILYDISQYKHGLPDEMIPLAVLSLYLSFINLFLYLLQILGILSDD</sequence>
<evidence type="ECO:0000313" key="7">
    <source>
        <dbReference type="EMBL" id="GIQ70426.1"/>
    </source>
</evidence>
<dbReference type="PANTHER" id="PTHR23291">
    <property type="entry name" value="BAX INHIBITOR-RELATED"/>
    <property type="match status" value="1"/>
</dbReference>
<protein>
    <submittedName>
        <fullName evidence="7">BAX inhibitor protein</fullName>
    </submittedName>
</protein>
<dbReference type="EMBL" id="BOVK01000048">
    <property type="protein sequence ID" value="GIQ70426.1"/>
    <property type="molecule type" value="Genomic_DNA"/>
</dbReference>
<dbReference type="Proteomes" id="UP000677918">
    <property type="component" value="Unassembled WGS sequence"/>
</dbReference>
<dbReference type="Pfam" id="PF01027">
    <property type="entry name" value="Bax1-I"/>
    <property type="match status" value="1"/>
</dbReference>
<evidence type="ECO:0000256" key="5">
    <source>
        <dbReference type="ARBA" id="ARBA00023136"/>
    </source>
</evidence>
<feature type="transmembrane region" description="Helical" evidence="6">
    <location>
        <begin position="160"/>
        <end position="182"/>
    </location>
</feature>
<dbReference type="CDD" id="cd10432">
    <property type="entry name" value="BI-1-like_bacterial"/>
    <property type="match status" value="1"/>
</dbReference>
<keyword evidence="3 6" id="KW-0812">Transmembrane</keyword>
<name>A0A8J4H6C3_9BACL</name>
<feature type="transmembrane region" description="Helical" evidence="6">
    <location>
        <begin position="99"/>
        <end position="123"/>
    </location>
</feature>
<evidence type="ECO:0000256" key="6">
    <source>
        <dbReference type="RuleBase" id="RU004379"/>
    </source>
</evidence>
<reference evidence="7" key="1">
    <citation type="submission" date="2021-04" db="EMBL/GenBank/DDBJ databases">
        <title>Draft genome sequence of Xylanibacillus composti strain K13.</title>
        <authorList>
            <person name="Uke A."/>
            <person name="Chhe C."/>
            <person name="Baramee S."/>
            <person name="Kosugi A."/>
        </authorList>
    </citation>
    <scope>NUCLEOTIDE SEQUENCE</scope>
    <source>
        <strain evidence="7">K13</strain>
    </source>
</reference>
<keyword evidence="4 6" id="KW-1133">Transmembrane helix</keyword>
<organism evidence="7 8">
    <name type="scientific">Xylanibacillus composti</name>
    <dbReference type="NCBI Taxonomy" id="1572762"/>
    <lineage>
        <taxon>Bacteria</taxon>
        <taxon>Bacillati</taxon>
        <taxon>Bacillota</taxon>
        <taxon>Bacilli</taxon>
        <taxon>Bacillales</taxon>
        <taxon>Paenibacillaceae</taxon>
        <taxon>Xylanibacillus</taxon>
    </lineage>
</organism>
<evidence type="ECO:0000256" key="4">
    <source>
        <dbReference type="ARBA" id="ARBA00022989"/>
    </source>
</evidence>
<accession>A0A8J4H6C3</accession>
<keyword evidence="8" id="KW-1185">Reference proteome</keyword>
<feature type="transmembrane region" description="Helical" evidence="6">
    <location>
        <begin position="194"/>
        <end position="219"/>
    </location>
</feature>
<evidence type="ECO:0000256" key="2">
    <source>
        <dbReference type="ARBA" id="ARBA00010350"/>
    </source>
</evidence>
<proteinExistence type="inferred from homology"/>
<gene>
    <name evidence="7" type="ORF">XYCOK13_32500</name>
</gene>
<feature type="transmembrane region" description="Helical" evidence="6">
    <location>
        <begin position="23"/>
        <end position="41"/>
    </location>
</feature>
<evidence type="ECO:0000256" key="1">
    <source>
        <dbReference type="ARBA" id="ARBA00004141"/>
    </source>
</evidence>
<comment type="similarity">
    <text evidence="2 6">Belongs to the BI1 family.</text>
</comment>
<feature type="transmembrane region" description="Helical" evidence="6">
    <location>
        <begin position="73"/>
        <end position="93"/>
    </location>
</feature>
<keyword evidence="5 6" id="KW-0472">Membrane</keyword>
<comment type="subcellular location">
    <subcellularLocation>
        <location evidence="1">Membrane</location>
        <topology evidence="1">Multi-pass membrane protein</topology>
    </subcellularLocation>
</comment>
<feature type="transmembrane region" description="Helical" evidence="6">
    <location>
        <begin position="130"/>
        <end position="154"/>
    </location>
</feature>
<dbReference type="AlphaFoldDB" id="A0A8J4H6C3"/>